<evidence type="ECO:0000313" key="3">
    <source>
        <dbReference type="EMBL" id="CAA9330324.1"/>
    </source>
</evidence>
<name>A0A6J4LFL5_9ACTN</name>
<dbReference type="Gene3D" id="3.30.530.20">
    <property type="match status" value="1"/>
</dbReference>
<proteinExistence type="predicted"/>
<feature type="compositionally biased region" description="Low complexity" evidence="1">
    <location>
        <begin position="198"/>
        <end position="230"/>
    </location>
</feature>
<dbReference type="EMBL" id="CADCUG010000054">
    <property type="protein sequence ID" value="CAA9330324.1"/>
    <property type="molecule type" value="Genomic_DNA"/>
</dbReference>
<feature type="domain" description="Coenzyme Q-binding protein COQ10 START" evidence="2">
    <location>
        <begin position="11"/>
        <end position="128"/>
    </location>
</feature>
<sequence length="277" mass="28564">MTTNVEKTIIVDAPVSAVYNQWTQFEEFPEFMGGVQQVTQLTDDRLHWVAQIAGVQREWDAKILEQLPDTKVAWAATEGSTNAGAVTFTPMGATQTLVRLSLEFEPEGLVEKAGDALNIVGRQAESDLEKFKSWFEARGFETGGWRGAVNEGANVGTPGVESATSQGDSGSGGVSAKKVAGVVAGVAGAAGVAAAAKAASGGSSQTETTSTPVESVPMETVSVETTSTEPAQPVGGLQGAGSPSDAPVEPIPVDEYVGDENAVQDPAGYDDTSGRTV</sequence>
<reference evidence="3" key="1">
    <citation type="submission" date="2020-02" db="EMBL/GenBank/DDBJ databases">
        <authorList>
            <person name="Meier V. D."/>
        </authorList>
    </citation>
    <scope>NUCLEOTIDE SEQUENCE</scope>
    <source>
        <strain evidence="3">AVDCRST_MAG29</strain>
    </source>
</reference>
<dbReference type="PANTHER" id="PTHR33824:SF7">
    <property type="entry name" value="POLYKETIDE CYCLASE_DEHYDRASE AND LIPID TRANSPORT SUPERFAMILY PROTEIN"/>
    <property type="match status" value="1"/>
</dbReference>
<dbReference type="InterPro" id="IPR023393">
    <property type="entry name" value="START-like_dom_sf"/>
</dbReference>
<dbReference type="AlphaFoldDB" id="A0A6J4LFL5"/>
<gene>
    <name evidence="3" type="ORF">AVDCRST_MAG29-1010</name>
</gene>
<dbReference type="SUPFAM" id="SSF55961">
    <property type="entry name" value="Bet v1-like"/>
    <property type="match status" value="1"/>
</dbReference>
<evidence type="ECO:0000259" key="2">
    <source>
        <dbReference type="Pfam" id="PF03364"/>
    </source>
</evidence>
<feature type="region of interest" description="Disordered" evidence="1">
    <location>
        <begin position="198"/>
        <end position="277"/>
    </location>
</feature>
<dbReference type="InterPro" id="IPR047137">
    <property type="entry name" value="ORF3"/>
</dbReference>
<dbReference type="PANTHER" id="PTHR33824">
    <property type="entry name" value="POLYKETIDE CYCLASE/DEHYDRASE AND LIPID TRANSPORT SUPERFAMILY PROTEIN"/>
    <property type="match status" value="1"/>
</dbReference>
<dbReference type="InterPro" id="IPR005031">
    <property type="entry name" value="COQ10_START"/>
</dbReference>
<evidence type="ECO:0000256" key="1">
    <source>
        <dbReference type="SAM" id="MobiDB-lite"/>
    </source>
</evidence>
<organism evidence="3">
    <name type="scientific">uncultured Nocardioidaceae bacterium</name>
    <dbReference type="NCBI Taxonomy" id="253824"/>
    <lineage>
        <taxon>Bacteria</taxon>
        <taxon>Bacillati</taxon>
        <taxon>Actinomycetota</taxon>
        <taxon>Actinomycetes</taxon>
        <taxon>Propionibacteriales</taxon>
        <taxon>Nocardioidaceae</taxon>
        <taxon>environmental samples</taxon>
    </lineage>
</organism>
<dbReference type="CDD" id="cd07817">
    <property type="entry name" value="SRPBCC_8"/>
    <property type="match status" value="1"/>
</dbReference>
<protein>
    <recommendedName>
        <fullName evidence="2">Coenzyme Q-binding protein COQ10 START domain-containing protein</fullName>
    </recommendedName>
</protein>
<feature type="region of interest" description="Disordered" evidence="1">
    <location>
        <begin position="150"/>
        <end position="175"/>
    </location>
</feature>
<accession>A0A6J4LFL5</accession>
<dbReference type="Pfam" id="PF03364">
    <property type="entry name" value="Polyketide_cyc"/>
    <property type="match status" value="1"/>
</dbReference>